<dbReference type="GO" id="GO:0003677">
    <property type="term" value="F:DNA binding"/>
    <property type="evidence" value="ECO:0007669"/>
    <property type="project" value="InterPro"/>
</dbReference>
<evidence type="ECO:0000256" key="1">
    <source>
        <dbReference type="SAM" id="MobiDB-lite"/>
    </source>
</evidence>
<dbReference type="Pfam" id="PF14372">
    <property type="entry name" value="hAT-like_RNase-H"/>
    <property type="match status" value="1"/>
</dbReference>
<name>A0A9Q1JGW3_9CARY</name>
<organism evidence="3 4">
    <name type="scientific">Carnegiea gigantea</name>
    <dbReference type="NCBI Taxonomy" id="171969"/>
    <lineage>
        <taxon>Eukaryota</taxon>
        <taxon>Viridiplantae</taxon>
        <taxon>Streptophyta</taxon>
        <taxon>Embryophyta</taxon>
        <taxon>Tracheophyta</taxon>
        <taxon>Spermatophyta</taxon>
        <taxon>Magnoliopsida</taxon>
        <taxon>eudicotyledons</taxon>
        <taxon>Gunneridae</taxon>
        <taxon>Pentapetalae</taxon>
        <taxon>Caryophyllales</taxon>
        <taxon>Cactineae</taxon>
        <taxon>Cactaceae</taxon>
        <taxon>Cactoideae</taxon>
        <taxon>Echinocereeae</taxon>
        <taxon>Carnegiea</taxon>
    </lineage>
</organism>
<dbReference type="Proteomes" id="UP001153076">
    <property type="component" value="Unassembled WGS sequence"/>
</dbReference>
<evidence type="ECO:0000313" key="4">
    <source>
        <dbReference type="Proteomes" id="UP001153076"/>
    </source>
</evidence>
<reference evidence="3" key="1">
    <citation type="submission" date="2022-04" db="EMBL/GenBank/DDBJ databases">
        <title>Carnegiea gigantea Genome sequencing and assembly v2.</title>
        <authorList>
            <person name="Copetti D."/>
            <person name="Sanderson M.J."/>
            <person name="Burquez A."/>
            <person name="Wojciechowski M.F."/>
        </authorList>
    </citation>
    <scope>NUCLEOTIDE SEQUENCE</scope>
    <source>
        <strain evidence="3">SGP5-SGP5p</strain>
        <tissue evidence="3">Aerial part</tissue>
    </source>
</reference>
<comment type="caution">
    <text evidence="3">The sequence shown here is derived from an EMBL/GenBank/DDBJ whole genome shotgun (WGS) entry which is preliminary data.</text>
</comment>
<keyword evidence="4" id="KW-1185">Reference proteome</keyword>
<evidence type="ECO:0000259" key="2">
    <source>
        <dbReference type="Pfam" id="PF14372"/>
    </source>
</evidence>
<dbReference type="OrthoDB" id="1301613at2759"/>
<protein>
    <recommendedName>
        <fullName evidence="2">hAT-like transposase RNase-H fold domain-containing protein</fullName>
    </recommendedName>
</protein>
<sequence>MTSNYEDLVPIDVDSNGEDVAEVNSKEANRPTTIRTWAYKPQATAGGVGKPPKCQRNLTSSKYWSEFSIIMAIATILDLHYKYQFTELAYKKVYDDSYDIGLRLLKEKLFALYGEYAKSFKGSFISSNPTSSNAQATSNVESQSDSFMEELYGDVMKMNLHDNEDGEDQSKSAAGSGFGQNSALVN</sequence>
<evidence type="ECO:0000313" key="3">
    <source>
        <dbReference type="EMBL" id="KAJ8424487.1"/>
    </source>
</evidence>
<dbReference type="AlphaFoldDB" id="A0A9Q1JGW3"/>
<dbReference type="InterPro" id="IPR025525">
    <property type="entry name" value="hAT-like_transposase_RNase-H"/>
</dbReference>
<accession>A0A9Q1JGW3</accession>
<proteinExistence type="predicted"/>
<feature type="domain" description="hAT-like transposase RNase-H fold" evidence="2">
    <location>
        <begin position="61"/>
        <end position="116"/>
    </location>
</feature>
<gene>
    <name evidence="3" type="ORF">Cgig2_000526</name>
</gene>
<feature type="region of interest" description="Disordered" evidence="1">
    <location>
        <begin position="162"/>
        <end position="186"/>
    </location>
</feature>
<dbReference type="EMBL" id="JAKOGI010001669">
    <property type="protein sequence ID" value="KAJ8424487.1"/>
    <property type="molecule type" value="Genomic_DNA"/>
</dbReference>